<reference evidence="1 2" key="1">
    <citation type="submission" date="2022-12" db="EMBL/GenBank/DDBJ databases">
        <title>Chromosome-level genome of Tegillarca granosa.</title>
        <authorList>
            <person name="Kim J."/>
        </authorList>
    </citation>
    <scope>NUCLEOTIDE SEQUENCE [LARGE SCALE GENOMIC DNA]</scope>
    <source>
        <strain evidence="1">Teg-2019</strain>
        <tissue evidence="1">Adductor muscle</tissue>
    </source>
</reference>
<dbReference type="PANTHER" id="PTHR33480">
    <property type="entry name" value="SET DOMAIN-CONTAINING PROTEIN-RELATED"/>
    <property type="match status" value="1"/>
</dbReference>
<organism evidence="1 2">
    <name type="scientific">Tegillarca granosa</name>
    <name type="common">Malaysian cockle</name>
    <name type="synonym">Anadara granosa</name>
    <dbReference type="NCBI Taxonomy" id="220873"/>
    <lineage>
        <taxon>Eukaryota</taxon>
        <taxon>Metazoa</taxon>
        <taxon>Spiralia</taxon>
        <taxon>Lophotrochozoa</taxon>
        <taxon>Mollusca</taxon>
        <taxon>Bivalvia</taxon>
        <taxon>Autobranchia</taxon>
        <taxon>Pteriomorphia</taxon>
        <taxon>Arcoida</taxon>
        <taxon>Arcoidea</taxon>
        <taxon>Arcidae</taxon>
        <taxon>Tegillarca</taxon>
    </lineage>
</organism>
<dbReference type="EMBL" id="JARBDR010000337">
    <property type="protein sequence ID" value="KAJ8315449.1"/>
    <property type="molecule type" value="Genomic_DNA"/>
</dbReference>
<sequence length="102" mass="11717">MRCGATNLHVKFKQEINTSVENSSENQQFIEGVLSTFIVDDIYTITRNDQLIVRHGETLFLNHGVSQKQYISQEIRLLSRLTKTFCKLLSNKDGTVKDFLLP</sequence>
<gene>
    <name evidence="1" type="ORF">KUTeg_007599</name>
</gene>
<comment type="caution">
    <text evidence="1">The sequence shown here is derived from an EMBL/GenBank/DDBJ whole genome shotgun (WGS) entry which is preliminary data.</text>
</comment>
<name>A0ABQ9FDS0_TEGGR</name>
<evidence type="ECO:0000313" key="1">
    <source>
        <dbReference type="EMBL" id="KAJ8315449.1"/>
    </source>
</evidence>
<dbReference type="PANTHER" id="PTHR33480:SF1">
    <property type="entry name" value="TYR RECOMBINASE DOMAIN-CONTAINING PROTEIN"/>
    <property type="match status" value="1"/>
</dbReference>
<keyword evidence="2" id="KW-1185">Reference proteome</keyword>
<accession>A0ABQ9FDS0</accession>
<protein>
    <submittedName>
        <fullName evidence="1">Uncharacterized protein</fullName>
    </submittedName>
</protein>
<proteinExistence type="predicted"/>
<dbReference type="Proteomes" id="UP001217089">
    <property type="component" value="Unassembled WGS sequence"/>
</dbReference>
<evidence type="ECO:0000313" key="2">
    <source>
        <dbReference type="Proteomes" id="UP001217089"/>
    </source>
</evidence>